<protein>
    <recommendedName>
        <fullName evidence="3">DUF4279 domain-containing protein</fullName>
    </recommendedName>
</protein>
<dbReference type="RefSeq" id="WP_025259600.1">
    <property type="nucleotide sequence ID" value="NZ_BLWA01000001.1"/>
</dbReference>
<gene>
    <name evidence="1" type="ORF">PSCICP_05720</name>
</gene>
<organism evidence="1 2">
    <name type="scientific">Pseudomonas cichorii</name>
    <dbReference type="NCBI Taxonomy" id="36746"/>
    <lineage>
        <taxon>Bacteria</taxon>
        <taxon>Pseudomonadati</taxon>
        <taxon>Pseudomonadota</taxon>
        <taxon>Gammaproteobacteria</taxon>
        <taxon>Pseudomonadales</taxon>
        <taxon>Pseudomonadaceae</taxon>
        <taxon>Pseudomonas</taxon>
    </lineage>
</organism>
<proteinExistence type="predicted"/>
<keyword evidence="2" id="KW-1185">Reference proteome</keyword>
<dbReference type="EMBL" id="BLWA01000001">
    <property type="protein sequence ID" value="GFM90600.1"/>
    <property type="molecule type" value="Genomic_DNA"/>
</dbReference>
<sequence length="135" mass="15200">MHSFKFSVSLRFFGLNVDPDIICQQLERSPKWKNKMGDPRKGPGGQALGGVYDRHYCSFKLADKQDGELHEFLEKTLTDLMRHASTFELINKSGDRAELFIGWYSPGNTGAILDSSLLRKMGELNIDLALDVYGS</sequence>
<evidence type="ECO:0000313" key="1">
    <source>
        <dbReference type="EMBL" id="GFM90600.1"/>
    </source>
</evidence>
<evidence type="ECO:0008006" key="3">
    <source>
        <dbReference type="Google" id="ProtNLM"/>
    </source>
</evidence>
<accession>A0ABQ1DHZ4</accession>
<evidence type="ECO:0000313" key="2">
    <source>
        <dbReference type="Proteomes" id="UP000614982"/>
    </source>
</evidence>
<reference evidence="1 2" key="1">
    <citation type="submission" date="2020-05" db="EMBL/GenBank/DDBJ databases">
        <title>Genetic diversity of Pseudomonas cichorii.</title>
        <authorList>
            <person name="Tani S."/>
            <person name="Yagi H."/>
            <person name="Hashimoto S."/>
            <person name="Iiyama K."/>
            <person name="Furuya N."/>
        </authorList>
    </citation>
    <scope>NUCLEOTIDE SEQUENCE [LARGE SCALE GENOMIC DNA]</scope>
    <source>
        <strain evidence="1 2">LMG 2162</strain>
    </source>
</reference>
<comment type="caution">
    <text evidence="1">The sequence shown here is derived from an EMBL/GenBank/DDBJ whole genome shotgun (WGS) entry which is preliminary data.</text>
</comment>
<name>A0ABQ1DHZ4_PSECI</name>
<dbReference type="GeneID" id="45542017"/>
<dbReference type="Proteomes" id="UP000614982">
    <property type="component" value="Unassembled WGS sequence"/>
</dbReference>